<dbReference type="Gene3D" id="1.20.58.530">
    <property type="match status" value="1"/>
</dbReference>
<dbReference type="GeneID" id="396465"/>
<evidence type="ECO:0000256" key="13">
    <source>
        <dbReference type="SAM" id="MobiDB-lite"/>
    </source>
</evidence>
<dbReference type="GO" id="GO:0043531">
    <property type="term" value="F:ADP binding"/>
    <property type="evidence" value="ECO:0007669"/>
    <property type="project" value="UniProtKB-ARBA"/>
</dbReference>
<dbReference type="HOGENOM" id="CLU_000192_4_0_1"/>
<dbReference type="FunFam" id="1.10.10.820:FF:000002">
    <property type="entry name" value="Myosin heavy chain 10"/>
    <property type="match status" value="1"/>
</dbReference>
<dbReference type="InterPro" id="IPR001609">
    <property type="entry name" value="Myosin_head_motor_dom-like"/>
</dbReference>
<dbReference type="InterPro" id="IPR027417">
    <property type="entry name" value="P-loop_NTPase"/>
</dbReference>
<keyword evidence="10 12" id="KW-0505">Motor protein</keyword>
<organism evidence="16">
    <name type="scientific">Gallus gallus</name>
    <name type="common">Chicken</name>
    <dbReference type="NCBI Taxonomy" id="9031"/>
    <lineage>
        <taxon>Eukaryota</taxon>
        <taxon>Metazoa</taxon>
        <taxon>Chordata</taxon>
        <taxon>Craniata</taxon>
        <taxon>Vertebrata</taxon>
        <taxon>Euteleostomi</taxon>
        <taxon>Archelosauria</taxon>
        <taxon>Archosauria</taxon>
        <taxon>Dinosauria</taxon>
        <taxon>Saurischia</taxon>
        <taxon>Theropoda</taxon>
        <taxon>Coelurosauria</taxon>
        <taxon>Aves</taxon>
        <taxon>Neognathae</taxon>
        <taxon>Galloanserae</taxon>
        <taxon>Galliformes</taxon>
        <taxon>Phasianidae</taxon>
        <taxon>Phasianinae</taxon>
        <taxon>Gallus</taxon>
    </lineage>
</organism>
<dbReference type="PANTHER" id="PTHR45615">
    <property type="entry name" value="MYOSIN HEAVY CHAIN, NON-MUSCLE"/>
    <property type="match status" value="1"/>
</dbReference>
<accession>Q789A4</accession>
<feature type="region of interest" description="Disordered" evidence="13">
    <location>
        <begin position="1731"/>
        <end position="1757"/>
    </location>
</feature>
<dbReference type="SMART" id="SM00242">
    <property type="entry name" value="MYSc"/>
    <property type="match status" value="1"/>
</dbReference>
<dbReference type="SMR" id="Q789A4"/>
<keyword evidence="7" id="KW-0112">Calmodulin-binding</keyword>
<evidence type="ECO:0000256" key="1">
    <source>
        <dbReference type="ARBA" id="ARBA00004496"/>
    </source>
</evidence>
<keyword evidence="4" id="KW-0963">Cytoplasm</keyword>
<evidence type="ECO:0000256" key="11">
    <source>
        <dbReference type="ARBA" id="ARBA00023203"/>
    </source>
</evidence>
<evidence type="ECO:0000256" key="3">
    <source>
        <dbReference type="ARBA" id="ARBA00022481"/>
    </source>
</evidence>
<dbReference type="SUPFAM" id="SSF90257">
    <property type="entry name" value="Myosin rod fragments"/>
    <property type="match status" value="7"/>
</dbReference>
<evidence type="ECO:0000256" key="10">
    <source>
        <dbReference type="ARBA" id="ARBA00023175"/>
    </source>
</evidence>
<reference evidence="16" key="1">
    <citation type="journal article" date="1992" name="J. Biol. Chem.">
        <title>Evidence for inserted sequences in the head region of nonmuscle myosin specific to the nervous system.</title>
        <authorList>
            <person name="Takahashi M."/>
            <person name="Kawamoto S."/>
            <person name="Adelstein R.S."/>
        </authorList>
    </citation>
    <scope>NUCLEOTIDE SEQUENCE</scope>
    <source>
        <tissue evidence="16">Brain</tissue>
    </source>
</reference>
<dbReference type="SUPFAM" id="SSF52540">
    <property type="entry name" value="P-loop containing nucleoside triphosphate hydrolases"/>
    <property type="match status" value="1"/>
</dbReference>
<keyword evidence="18" id="KW-1185">Reference proteome</keyword>
<evidence type="ECO:0000256" key="4">
    <source>
        <dbReference type="ARBA" id="ARBA00022490"/>
    </source>
</evidence>
<dbReference type="Gene3D" id="3.40.850.10">
    <property type="entry name" value="Kinesin motor domain"/>
    <property type="match status" value="1"/>
</dbReference>
<comment type="subcellular location">
    <subcellularLocation>
        <location evidence="1">Cytoplasm</location>
    </subcellularLocation>
</comment>
<dbReference type="InterPro" id="IPR036961">
    <property type="entry name" value="Kinesin_motor_dom_sf"/>
</dbReference>
<feature type="binding site" evidence="12">
    <location>
        <begin position="178"/>
        <end position="185"/>
    </location>
    <ligand>
        <name>ATP</name>
        <dbReference type="ChEBI" id="CHEBI:30616"/>
    </ligand>
</feature>
<dbReference type="Pfam" id="PF00612">
    <property type="entry name" value="IQ"/>
    <property type="match status" value="1"/>
</dbReference>
<dbReference type="SUPFAM" id="SSF50084">
    <property type="entry name" value="Myosin S1 fragment, N-terminal domain"/>
    <property type="match status" value="1"/>
</dbReference>
<dbReference type="OrthoDB" id="10254995at2759"/>
<dbReference type="GO" id="GO:0097435">
    <property type="term" value="P:supramolecular fiber organization"/>
    <property type="evidence" value="ECO:0007669"/>
    <property type="project" value="UniProtKB-ARBA"/>
</dbReference>
<keyword evidence="19" id="KW-1267">Proteomics identification</keyword>
<evidence type="ECO:0000313" key="16">
    <source>
        <dbReference type="EMBL" id="AAA48988.1"/>
    </source>
</evidence>
<dbReference type="VEuPathDB" id="HostDB:geneid_396465"/>
<dbReference type="FunFam" id="1.20.120.720:FF:000002">
    <property type="entry name" value="Myosin heavy chain 10"/>
    <property type="match status" value="1"/>
</dbReference>
<evidence type="ECO:0000313" key="18">
    <source>
        <dbReference type="Proteomes" id="UP000000539"/>
    </source>
</evidence>
<feature type="region of interest" description="Actin-binding" evidence="12">
    <location>
        <begin position="692"/>
        <end position="714"/>
    </location>
</feature>
<dbReference type="KEGG" id="gga:396465"/>
<dbReference type="PROSITE" id="PS51844">
    <property type="entry name" value="SH3_LIKE"/>
    <property type="match status" value="1"/>
</dbReference>
<keyword evidence="3" id="KW-0488">Methylation</keyword>
<evidence type="ECO:0000256" key="12">
    <source>
        <dbReference type="PROSITE-ProRule" id="PRU00782"/>
    </source>
</evidence>
<feature type="domain" description="Myosin motor" evidence="14">
    <location>
        <begin position="85"/>
        <end position="814"/>
    </location>
</feature>
<evidence type="ECO:0000259" key="14">
    <source>
        <dbReference type="PROSITE" id="PS51456"/>
    </source>
</evidence>
<feature type="region of interest" description="Disordered" evidence="13">
    <location>
        <begin position="1801"/>
        <end position="1825"/>
    </location>
</feature>
<evidence type="ECO:0000259" key="15">
    <source>
        <dbReference type="PROSITE" id="PS51844"/>
    </source>
</evidence>
<dbReference type="PANTHER" id="PTHR45615:SF24">
    <property type="entry name" value="MYOSIN-10"/>
    <property type="match status" value="1"/>
</dbReference>
<dbReference type="FunFam" id="2.30.30.360:FF:000001">
    <property type="entry name" value="Myosin heavy chain"/>
    <property type="match status" value="1"/>
</dbReference>
<dbReference type="GO" id="GO:0005524">
    <property type="term" value="F:ATP binding"/>
    <property type="evidence" value="ECO:0007669"/>
    <property type="project" value="UniProtKB-UniRule"/>
</dbReference>
<dbReference type="CTD" id="4628"/>
<dbReference type="FunFam" id="1.20.5.340:FF:000009">
    <property type="entry name" value="myosin-11 isoform X2"/>
    <property type="match status" value="1"/>
</dbReference>
<dbReference type="PROSITE" id="PS51456">
    <property type="entry name" value="MYOSIN_MOTOR"/>
    <property type="match status" value="1"/>
</dbReference>
<dbReference type="RefSeq" id="NP_990805.1">
    <property type="nucleotide sequence ID" value="NM_205474.2"/>
</dbReference>
<evidence type="ECO:0000256" key="8">
    <source>
        <dbReference type="ARBA" id="ARBA00023054"/>
    </source>
</evidence>
<dbReference type="RefSeq" id="XP_015150610.1">
    <property type="nucleotide sequence ID" value="XM_015295124.3"/>
</dbReference>
<dbReference type="RefSeq" id="XP_046785226.1">
    <property type="nucleotide sequence ID" value="XM_046929270.1"/>
</dbReference>
<dbReference type="GO" id="GO:0016460">
    <property type="term" value="C:myosin II complex"/>
    <property type="evidence" value="ECO:0007669"/>
    <property type="project" value="UniProtKB-ARBA"/>
</dbReference>
<dbReference type="Bgee" id="ENSGALG00000001183">
    <property type="expression patterns" value="Expressed in ovary and 14 other cell types or tissues"/>
</dbReference>
<dbReference type="FunFam" id="4.10.270.10:FF:000001">
    <property type="entry name" value="Myosin heavy chain, non-muscle"/>
    <property type="match status" value="1"/>
</dbReference>
<dbReference type="ChEMBL" id="CHEMBL4295877"/>
<dbReference type="InterPro" id="IPR008989">
    <property type="entry name" value="Myosin_S1_N"/>
</dbReference>
<keyword evidence="11 12" id="KW-0009">Actin-binding</keyword>
<dbReference type="Gene3D" id="1.10.10.820">
    <property type="match status" value="1"/>
</dbReference>
<name>Q789A4_CHICK</name>
<dbReference type="CDD" id="cd14920">
    <property type="entry name" value="MYSc_Myh10"/>
    <property type="match status" value="1"/>
</dbReference>
<evidence type="ECO:0000256" key="9">
    <source>
        <dbReference type="ARBA" id="ARBA00023123"/>
    </source>
</evidence>
<comment type="similarity">
    <text evidence="2 12">Belongs to the TRAFAC class myosin-kinesin ATPase superfamily. Myosin family.</text>
</comment>
<dbReference type="Gene3D" id="1.20.5.4820">
    <property type="match status" value="1"/>
</dbReference>
<feature type="compositionally biased region" description="Basic and acidic residues" evidence="13">
    <location>
        <begin position="1160"/>
        <end position="1186"/>
    </location>
</feature>
<dbReference type="FunFam" id="1.20.5.340:FF:000008">
    <property type="entry name" value="Myosin heavy chain 11"/>
    <property type="match status" value="1"/>
</dbReference>
<dbReference type="FunFam" id="1.20.5.340:FF:000007">
    <property type="entry name" value="Myosin heavy chain, non-muscle"/>
    <property type="match status" value="1"/>
</dbReference>
<dbReference type="InterPro" id="IPR000048">
    <property type="entry name" value="IQ_motif_EF-hand-BS"/>
</dbReference>
<reference evidence="17" key="2">
    <citation type="submission" date="2020-11" db="EMBL/GenBank/DDBJ databases">
        <title>Gallus gallus (Chicken) genome, bGalGal1, GRCg7b, maternal haplotype autosomes + Z &amp; W.</title>
        <authorList>
            <person name="Warren W."/>
            <person name="Formenti G."/>
            <person name="Fedrigo O."/>
            <person name="Haase B."/>
            <person name="Mountcastle J."/>
            <person name="Balacco J."/>
            <person name="Tracey A."/>
            <person name="Schneider V."/>
            <person name="Okimoto R."/>
            <person name="Cheng H."/>
            <person name="Hawken R."/>
            <person name="Howe K."/>
            <person name="Jarvis E.D."/>
        </authorList>
    </citation>
    <scope>NUCLEOTIDE SEQUENCE [LARGE SCALE GENOMIC DNA]</scope>
    <source>
        <strain evidence="17">Broiler</strain>
    </source>
</reference>
<dbReference type="PROSITE" id="PS50096">
    <property type="entry name" value="IQ"/>
    <property type="match status" value="1"/>
</dbReference>
<evidence type="ECO:0007829" key="19">
    <source>
        <dbReference type="PeptideAtlas" id="Q789A4"/>
    </source>
</evidence>
<dbReference type="FunFam" id="1.20.5.340:FF:000017">
    <property type="entry name" value="myosin-10 isoform X2"/>
    <property type="match status" value="1"/>
</dbReference>
<feature type="domain" description="Myosin N-terminal SH3-like" evidence="15">
    <location>
        <begin position="31"/>
        <end position="81"/>
    </location>
</feature>
<gene>
    <name evidence="17" type="primary">MYH10</name>
</gene>
<feature type="region of interest" description="Disordered" evidence="13">
    <location>
        <begin position="1550"/>
        <end position="1569"/>
    </location>
</feature>
<feature type="region of interest" description="Disordered" evidence="13">
    <location>
        <begin position="1157"/>
        <end position="1193"/>
    </location>
</feature>
<dbReference type="Gene3D" id="1.20.120.720">
    <property type="entry name" value="Myosin VI head, motor domain, U50 subdomain"/>
    <property type="match status" value="1"/>
</dbReference>
<dbReference type="Ensembl" id="ENSGALT00010070978.1">
    <property type="protein sequence ID" value="ENSGALP00010043669.1"/>
    <property type="gene ID" value="ENSGALG00010029349.1"/>
</dbReference>
<protein>
    <submittedName>
        <fullName evidence="17">Myosin, heavy chain 10, non-muscle</fullName>
    </submittedName>
    <submittedName>
        <fullName evidence="16">Nonmuscle myosin heavy chain</fullName>
    </submittedName>
</protein>
<dbReference type="GeneTree" id="ENSGT00940000155159"/>
<feature type="compositionally biased region" description="Basic and acidic residues" evidence="13">
    <location>
        <begin position="1892"/>
        <end position="1907"/>
    </location>
</feature>
<dbReference type="Pfam" id="PF01576">
    <property type="entry name" value="Myosin_tail_1"/>
    <property type="match status" value="1"/>
</dbReference>
<dbReference type="GO" id="GO:0005516">
    <property type="term" value="F:calmodulin binding"/>
    <property type="evidence" value="ECO:0007669"/>
    <property type="project" value="UniProtKB-KW"/>
</dbReference>
<keyword evidence="9 12" id="KW-0518">Myosin</keyword>
<dbReference type="GO" id="GO:0051015">
    <property type="term" value="F:actin filament binding"/>
    <property type="evidence" value="ECO:0007669"/>
    <property type="project" value="InterPro"/>
</dbReference>
<evidence type="ECO:0000256" key="2">
    <source>
        <dbReference type="ARBA" id="ARBA00008314"/>
    </source>
</evidence>
<reference evidence="17" key="3">
    <citation type="submission" date="2025-05" db="UniProtKB">
        <authorList>
            <consortium name="Ensembl"/>
        </authorList>
    </citation>
    <scope>IDENTIFICATION</scope>
    <source>
        <strain evidence="17">broiler</strain>
    </source>
</reference>
<evidence type="ECO:0000256" key="6">
    <source>
        <dbReference type="ARBA" id="ARBA00022840"/>
    </source>
</evidence>
<dbReference type="GO" id="GO:0031032">
    <property type="term" value="P:actomyosin structure organization"/>
    <property type="evidence" value="ECO:0007669"/>
    <property type="project" value="UniProtKB-ARBA"/>
</dbReference>
<dbReference type="PRINTS" id="PR00193">
    <property type="entry name" value="MYOSINHEAVY"/>
</dbReference>
<evidence type="ECO:0000256" key="5">
    <source>
        <dbReference type="ARBA" id="ARBA00022741"/>
    </source>
</evidence>
<dbReference type="Proteomes" id="UP000000539">
    <property type="component" value="Chromosome 18"/>
</dbReference>
<dbReference type="SMART" id="SM00015">
    <property type="entry name" value="IQ"/>
    <property type="match status" value="1"/>
</dbReference>
<dbReference type="Gene3D" id="6.10.250.2420">
    <property type="match status" value="1"/>
</dbReference>
<evidence type="ECO:0000256" key="7">
    <source>
        <dbReference type="ARBA" id="ARBA00022860"/>
    </source>
</evidence>
<dbReference type="EMBL" id="M93676">
    <property type="protein sequence ID" value="AAA48988.1"/>
    <property type="molecule type" value="mRNA"/>
</dbReference>
<keyword evidence="6 12" id="KW-0067">ATP-binding</keyword>
<dbReference type="GO" id="GO:0005737">
    <property type="term" value="C:cytoplasm"/>
    <property type="evidence" value="ECO:0007669"/>
    <property type="project" value="UniProtKB-SubCell"/>
</dbReference>
<dbReference type="OMA" id="NXVRELE"/>
<proteinExistence type="evidence at protein level"/>
<dbReference type="FunFam" id="3.40.850.10:FF:000101">
    <property type="entry name" value="Slow myosin heavy chain 2"/>
    <property type="match status" value="1"/>
</dbReference>
<feature type="region of interest" description="Disordered" evidence="13">
    <location>
        <begin position="1892"/>
        <end position="2007"/>
    </location>
</feature>
<dbReference type="GO" id="GO:0099512">
    <property type="term" value="C:supramolecular fiber"/>
    <property type="evidence" value="ECO:0007669"/>
    <property type="project" value="UniProtKB-ARBA"/>
</dbReference>
<evidence type="ECO:0000313" key="17">
    <source>
        <dbReference type="Ensembl" id="ENSGALP00010043669.1"/>
    </source>
</evidence>
<dbReference type="Pfam" id="PF02736">
    <property type="entry name" value="Myosin_N"/>
    <property type="match status" value="1"/>
</dbReference>
<dbReference type="InterPro" id="IPR004009">
    <property type="entry name" value="SH3_Myosin"/>
</dbReference>
<keyword evidence="5 12" id="KW-0547">Nucleotide-binding</keyword>
<keyword evidence="8" id="KW-0175">Coiled coil</keyword>
<dbReference type="Pfam" id="PF00063">
    <property type="entry name" value="Myosin_head"/>
    <property type="match status" value="1"/>
</dbReference>
<dbReference type="GO" id="GO:0000146">
    <property type="term" value="F:microfilament motor activity"/>
    <property type="evidence" value="ECO:0007669"/>
    <property type="project" value="UniProtKB-ARBA"/>
</dbReference>
<dbReference type="Gene3D" id="2.30.30.360">
    <property type="entry name" value="Myosin S1 fragment, N-terminal"/>
    <property type="match status" value="1"/>
</dbReference>
<dbReference type="InterPro" id="IPR002928">
    <property type="entry name" value="Myosin_tail"/>
</dbReference>
<dbReference type="FunFam" id="1.20.5.4820:FF:000002">
    <property type="entry name" value="Myosin heavy chain 10"/>
    <property type="match status" value="1"/>
</dbReference>
<dbReference type="FunFam" id="3.30.70.1590:FF:000001">
    <property type="entry name" value="Myosin heavy chain"/>
    <property type="match status" value="1"/>
</dbReference>
<sequence length="2007" mass="232593">MAQRSGQEDPERYLFVDRAVIYNPATQADWTAKKLVWIPSERHGFEAASIKEERGDEVLVELAENGKKALVNKDDIQKMNPPKFSKVEDMAELTCLNEASVLHNLKDRYYSGLIYTYSGLFCVVINPYKNLPIYSENIIEMYRGKKRHEMPPHIYAISESAYRCMLQDREDQSILCTGESGAGKTENTKKVIQYLAHVASSHKGRKDHNIPPESPKPVKHQGELERQLLQANPILESFGNAKTVKNDNSSRFGKFIRINFDVTGYIVGANIETYLLEKSRAVRQAKDERTFHIFYQLLAGAGEHLKSDLLLEGFNNYRFLSNGYIPIPGQQDKDNFQETMEAMHIMGFSHDEILSMLKVVSSVLQFGNISFKKERNTDQASMPENTVAQKLCHLLGMNVMEFTRAILTPRIKVGRDYVQKAQTKEQADFAVEALAKATYERLFRWLVHRINKALDRTKRQGASFIGILDIAGFEIFELNSFEQLCINYTNEKLQQLFNHTMFILEQEEYQREGIEWNFIDFGLDLQPCIDLIERPANPPGVLALLDEECWFPKATDKTFVEKLVQEQGTHSKFQKPRQLKDKADFCIIHYAGKVDYKADEWLMKNMDPLNDNVATLLHQSSDKFVAELWKDEIQNIQRACFYDNITGLHDPPVDRIVGLDQVTGITETAFGSAYKTKKGMFRTVGQLYKESLTKLMATLRNTNPNFVRCIIPNHEKRAGKLDPHLVLDQLRCNGVLEGIRICRQGFPNRIVFQEFRQRYEILTPNAIPKGFMDGKQACERMIRALELDPNLYRIGQSKIFFRAGVLAHLEEERDLKITDIIIFFQAVCRGYLARKAFAKKQQQLSALKILQRNCAAYLKLRHWQWWRVFTKVKPLLQVTRQEEELQAKDEELMKVKEKQTKVEAELEEMERKHQQLLEEKNILAEQLQAETELFAEAEEMRARLAAKKQELEEILHDLESRVEEEEERNQILQNEKKKMQGHIQDLEEQLDEEEGARQKLQLEKVTAEAKIKKMEEEILLLEDQNSKFLKEKKLMEDRIAECTSQLAEEEEKAKNLAKLKNKQEMMITDLEERLKKEEKTRQELEKAKRKLDGETTDLQDQIAELQAQIEELKIQLAKKEEELQAALARGDEEAVQKNNALKVIRELQAQIAELQEDLESEKASRNKAEKQKRDLSEELEALKTELEDTLDTTAAQQELRTKREQEVAELKKAIEEETKNHEAQIQEIRQRHATALEELSEQLEQAKRFKANLEKNKQGLESDNKELACEVKVLQQVKAESEHKRKKLDAQVQELTAKVTEGERLRVELAEKANKLQNELDNVSSLLEEAEKKGIKFAKDAASLESQLQDTQELLQEETRQKLNLSSRIRQLEEEKNNLQEQQEEEEEARKNLEKQMLALQAQLAEAKKKVDDDLGTIEGLEENKKKLLKDMESLSQRLEEKAMAYDKLEKTKNRLQQELDDLMVDLDHQRQIVSNLEKKQKKFDQMLAEEKNISARYAEERDRAEAEAREKETKALSLARALEEALEAKEEFERQNKQLRADMEDLMSSKDDVGKNVHELEKSKRTLEQQVEEMRTQLEELEDELQATEDAKLRLEVNMQAMKAQFERDLQARDEQNEEKKRMLVKQVRELEAELEDERKQRALAVAAKKKMEMDLKDLEGQIEAANKARDEAIKQLRKLQAQMKDYQRELEEARASRDEIFAQSKESEKKLKGLEAEILQLQEEFAASERARRHAEQERDELADEIANSASGKSALLDEKRRLEARIAQLEEELEEEQSNMELLNERFRKTTLQVDTLNSELAGERSAAQKSENARQQLERQNKELKAKLQELEGSVKSKFKATISTLEAKIAQLEEQLEQEAKERAAANKLVRRTEKKLKEVFMQVEDERRHADQYKEQMEKANARMKQLKRQLEEAEEEATRANASRRKLQRELDDATEANEGLSREVSTLKNRLRRGGPITFSSSRSGRRQLHIEGASLELSDDDAESKGSDVNEAQPTPAE</sequence>
<dbReference type="Gene3D" id="1.20.5.340">
    <property type="match status" value="5"/>
</dbReference>